<dbReference type="RefSeq" id="WP_163482659.1">
    <property type="nucleotide sequence ID" value="NZ_JAAGWF010000017.1"/>
</dbReference>
<dbReference type="Proteomes" id="UP000470246">
    <property type="component" value="Unassembled WGS sequence"/>
</dbReference>
<dbReference type="AlphaFoldDB" id="A0A7K3W4X8"/>
<sequence>MTTDLDELATVLLDRAAGSPARRAAESLHPFGAGLRQTLLALLSGAELAEHEAPGAASLQVLRGRVRLIAGDDGVDLGPGQLAPIPPRRHGVRALEDAVVLLTVAVPEPVPVAD</sequence>
<gene>
    <name evidence="1" type="ORF">GCU56_15575</name>
</gene>
<dbReference type="SUPFAM" id="SSF51182">
    <property type="entry name" value="RmlC-like cupins"/>
    <property type="match status" value="1"/>
</dbReference>
<reference evidence="1 2" key="1">
    <citation type="submission" date="2020-02" db="EMBL/GenBank/DDBJ databases">
        <title>Geodermatophilus sabuli CPCC 205279 I12A-02694.</title>
        <authorList>
            <person name="Jiang Z."/>
        </authorList>
    </citation>
    <scope>NUCLEOTIDE SEQUENCE [LARGE SCALE GENOMIC DNA]</scope>
    <source>
        <strain evidence="1 2">I12A-02694</strain>
    </source>
</reference>
<dbReference type="CDD" id="cd02230">
    <property type="entry name" value="cupin_HP0902-like"/>
    <property type="match status" value="1"/>
</dbReference>
<keyword evidence="2" id="KW-1185">Reference proteome</keyword>
<proteinExistence type="predicted"/>
<evidence type="ECO:0000313" key="1">
    <source>
        <dbReference type="EMBL" id="NEK59284.1"/>
    </source>
</evidence>
<comment type="caution">
    <text evidence="1">The sequence shown here is derived from an EMBL/GenBank/DDBJ whole genome shotgun (WGS) entry which is preliminary data.</text>
</comment>
<accession>A0A7K3W4X8</accession>
<dbReference type="Gene3D" id="2.60.120.10">
    <property type="entry name" value="Jelly Rolls"/>
    <property type="match status" value="1"/>
</dbReference>
<protein>
    <submittedName>
        <fullName evidence="1">LuxR family transcriptional regulator</fullName>
    </submittedName>
</protein>
<evidence type="ECO:0000313" key="2">
    <source>
        <dbReference type="Proteomes" id="UP000470246"/>
    </source>
</evidence>
<organism evidence="1 2">
    <name type="scientific">Geodermatophilus sabuli</name>
    <dbReference type="NCBI Taxonomy" id="1564158"/>
    <lineage>
        <taxon>Bacteria</taxon>
        <taxon>Bacillati</taxon>
        <taxon>Actinomycetota</taxon>
        <taxon>Actinomycetes</taxon>
        <taxon>Geodermatophilales</taxon>
        <taxon>Geodermatophilaceae</taxon>
        <taxon>Geodermatophilus</taxon>
    </lineage>
</organism>
<dbReference type="InterPro" id="IPR011051">
    <property type="entry name" value="RmlC_Cupin_sf"/>
</dbReference>
<dbReference type="EMBL" id="JAAGWF010000017">
    <property type="protein sequence ID" value="NEK59284.1"/>
    <property type="molecule type" value="Genomic_DNA"/>
</dbReference>
<dbReference type="InterPro" id="IPR014710">
    <property type="entry name" value="RmlC-like_jellyroll"/>
</dbReference>
<name>A0A7K3W4X8_9ACTN</name>